<comment type="catalytic activity">
    <reaction evidence="1 9">
        <text>2 D-sedoheptulose 7-phosphate = D-glycero-alpha-D-manno-heptose 7-phosphate + D-glycero-beta-D-manno-heptose 7-phosphate</text>
        <dbReference type="Rhea" id="RHEA:27489"/>
        <dbReference type="ChEBI" id="CHEBI:57483"/>
        <dbReference type="ChEBI" id="CHEBI:60203"/>
        <dbReference type="ChEBI" id="CHEBI:60204"/>
        <dbReference type="EC" id="5.3.1.28"/>
    </reaction>
</comment>
<name>A0ABX3ILJ8_9BACT</name>
<dbReference type="SUPFAM" id="SSF53697">
    <property type="entry name" value="SIS domain"/>
    <property type="match status" value="1"/>
</dbReference>
<comment type="caution">
    <text evidence="11">The sequence shown here is derived from an EMBL/GenBank/DDBJ whole genome shotgun (WGS) entry which is preliminary data.</text>
</comment>
<comment type="miscellaneous">
    <text evidence="9">The reaction produces a racemic mixture of D-glycero-alpha-D-manno-heptose 7-phosphate and D-glycero-beta-D-manno-heptose 7-phosphate.</text>
</comment>
<evidence type="ECO:0000256" key="2">
    <source>
        <dbReference type="ARBA" id="ARBA00004496"/>
    </source>
</evidence>
<feature type="binding site" evidence="9">
    <location>
        <position position="63"/>
    </location>
    <ligand>
        <name>substrate</name>
    </ligand>
</feature>
<feature type="binding site" evidence="9">
    <location>
        <position position="170"/>
    </location>
    <ligand>
        <name>Zn(2+)</name>
        <dbReference type="ChEBI" id="CHEBI:29105"/>
    </ligand>
</feature>
<accession>A0ABX3ILJ8</accession>
<evidence type="ECO:0000313" key="12">
    <source>
        <dbReference type="Proteomes" id="UP000242616"/>
    </source>
</evidence>
<evidence type="ECO:0000256" key="9">
    <source>
        <dbReference type="HAMAP-Rule" id="MF_00067"/>
    </source>
</evidence>
<feature type="binding site" evidence="9">
    <location>
        <position position="178"/>
    </location>
    <ligand>
        <name>Zn(2+)</name>
        <dbReference type="ChEBI" id="CHEBI:29105"/>
    </ligand>
</feature>
<dbReference type="EMBL" id="LBFC01000016">
    <property type="protein sequence ID" value="ONN27387.1"/>
    <property type="molecule type" value="Genomic_DNA"/>
</dbReference>
<evidence type="ECO:0000256" key="8">
    <source>
        <dbReference type="ARBA" id="ARBA00023277"/>
    </source>
</evidence>
<dbReference type="InterPro" id="IPR004515">
    <property type="entry name" value="Phosphoheptose_Isoase"/>
</dbReference>
<feature type="binding site" evidence="9">
    <location>
        <begin position="118"/>
        <end position="120"/>
    </location>
    <ligand>
        <name>substrate</name>
    </ligand>
</feature>
<dbReference type="InterPro" id="IPR046348">
    <property type="entry name" value="SIS_dom_sf"/>
</dbReference>
<feature type="binding site" evidence="9">
    <location>
        <position position="170"/>
    </location>
    <ligand>
        <name>substrate</name>
    </ligand>
</feature>
<dbReference type="HAMAP" id="MF_00067">
    <property type="entry name" value="GmhA"/>
    <property type="match status" value="1"/>
</dbReference>
<dbReference type="RefSeq" id="WP_077198166.1">
    <property type="nucleotide sequence ID" value="NZ_LBFC01000016.1"/>
</dbReference>
<dbReference type="GO" id="GO:0016853">
    <property type="term" value="F:isomerase activity"/>
    <property type="evidence" value="ECO:0007669"/>
    <property type="project" value="UniProtKB-KW"/>
</dbReference>
<comment type="subcellular location">
    <subcellularLocation>
        <location evidence="2 9">Cytoplasm</location>
    </subcellularLocation>
</comment>
<feature type="binding site" evidence="9">
    <location>
        <begin position="50"/>
        <end position="52"/>
    </location>
    <ligand>
        <name>substrate</name>
    </ligand>
</feature>
<feature type="domain" description="SIS" evidence="10">
    <location>
        <begin position="35"/>
        <end position="194"/>
    </location>
</feature>
<dbReference type="EC" id="5.3.1.28" evidence="9"/>
<proteinExistence type="inferred from homology"/>
<feature type="binding site" evidence="9">
    <location>
        <position position="123"/>
    </location>
    <ligand>
        <name>substrate</name>
    </ligand>
</feature>
<keyword evidence="5 9" id="KW-0479">Metal-binding</keyword>
<dbReference type="Pfam" id="PF13580">
    <property type="entry name" value="SIS_2"/>
    <property type="match status" value="1"/>
</dbReference>
<keyword evidence="6 9" id="KW-0862">Zinc</keyword>
<evidence type="ECO:0000256" key="1">
    <source>
        <dbReference type="ARBA" id="ARBA00000348"/>
    </source>
</evidence>
<dbReference type="InterPro" id="IPR050099">
    <property type="entry name" value="SIS_GmhA/DiaA_subfam"/>
</dbReference>
<evidence type="ECO:0000256" key="4">
    <source>
        <dbReference type="ARBA" id="ARBA00022490"/>
    </source>
</evidence>
<keyword evidence="4 9" id="KW-0963">Cytoplasm</keyword>
<dbReference type="CDD" id="cd05006">
    <property type="entry name" value="SIS_GmhA"/>
    <property type="match status" value="1"/>
</dbReference>
<dbReference type="PANTHER" id="PTHR30390">
    <property type="entry name" value="SEDOHEPTULOSE 7-PHOSPHATE ISOMERASE / DNAA INITIATOR-ASSOCIATING FACTOR FOR REPLICATION INITIATION"/>
    <property type="match status" value="1"/>
</dbReference>
<keyword evidence="8 9" id="KW-0119">Carbohydrate metabolism</keyword>
<protein>
    <recommendedName>
        <fullName evidence="9">Phosphoheptose isomerase</fullName>
        <ecNumber evidence="9">5.3.1.28</ecNumber>
    </recommendedName>
    <alternativeName>
        <fullName evidence="9">Sedoheptulose 7-phosphate isomerase</fullName>
    </alternativeName>
</protein>
<gene>
    <name evidence="9" type="primary">gmhA</name>
    <name evidence="11" type="ORF">XJ44_04150</name>
</gene>
<comment type="function">
    <text evidence="9">Catalyzes the isomerization of sedoheptulose 7-phosphate in D-glycero-D-manno-heptose 7-phosphate.</text>
</comment>
<evidence type="ECO:0000256" key="3">
    <source>
        <dbReference type="ARBA" id="ARBA00009894"/>
    </source>
</evidence>
<dbReference type="InterPro" id="IPR001347">
    <property type="entry name" value="SIS_dom"/>
</dbReference>
<keyword evidence="7 9" id="KW-0413">Isomerase</keyword>
<feature type="binding site" evidence="9">
    <location>
        <position position="63"/>
    </location>
    <ligand>
        <name>Zn(2+)</name>
        <dbReference type="ChEBI" id="CHEBI:29105"/>
    </ligand>
</feature>
<keyword evidence="12" id="KW-1185">Reference proteome</keyword>
<feature type="binding site" evidence="9">
    <location>
        <position position="59"/>
    </location>
    <ligand>
        <name>Zn(2+)</name>
        <dbReference type="ChEBI" id="CHEBI:29105"/>
    </ligand>
</feature>
<dbReference type="Gene3D" id="3.40.50.10490">
    <property type="entry name" value="Glucose-6-phosphate isomerase like protein, domain 1"/>
    <property type="match status" value="1"/>
</dbReference>
<evidence type="ECO:0000256" key="5">
    <source>
        <dbReference type="ARBA" id="ARBA00022723"/>
    </source>
</evidence>
<comment type="similarity">
    <text evidence="3 9">Belongs to the SIS family. GmhA subfamily.</text>
</comment>
<dbReference type="InterPro" id="IPR035461">
    <property type="entry name" value="GmhA/DiaA"/>
</dbReference>
<comment type="cofactor">
    <cofactor evidence="9">
        <name>Zn(2+)</name>
        <dbReference type="ChEBI" id="CHEBI:29105"/>
    </cofactor>
    <text evidence="9">Binds 1 zinc ion per subunit.</text>
</comment>
<dbReference type="PANTHER" id="PTHR30390:SF6">
    <property type="entry name" value="DNAA INITIATOR-ASSOCIATING PROTEIN DIAA"/>
    <property type="match status" value="1"/>
</dbReference>
<evidence type="ECO:0000256" key="7">
    <source>
        <dbReference type="ARBA" id="ARBA00023235"/>
    </source>
</evidence>
<feature type="binding site" evidence="9">
    <location>
        <begin position="92"/>
        <end position="93"/>
    </location>
    <ligand>
        <name>substrate</name>
    </ligand>
</feature>
<evidence type="ECO:0000313" key="11">
    <source>
        <dbReference type="EMBL" id="ONN27387.1"/>
    </source>
</evidence>
<sequence>MERVEYRIKESIDLKIKILHDKDFIFKIEKAAEKIIESLKNGGKILFCGNGGSAADAQHLAAELMGKFYLNRSPLQAVSLTTNTSVLTAIGNDFSYDEVFVRQLKGLGKKGDILVGISTSGNSKNVIEAMKFAKENGIFAIGLTGETGGKMAEFSDILLDVPSNNTPRIQESHIMIGHIICEIVEDELFGGIKG</sequence>
<dbReference type="NCBIfam" id="TIGR00441">
    <property type="entry name" value="gmhA"/>
    <property type="match status" value="1"/>
</dbReference>
<evidence type="ECO:0000259" key="10">
    <source>
        <dbReference type="PROSITE" id="PS51464"/>
    </source>
</evidence>
<dbReference type="Proteomes" id="UP000242616">
    <property type="component" value="Unassembled WGS sequence"/>
</dbReference>
<comment type="pathway">
    <text evidence="9">Carbohydrate biosynthesis; D-glycero-D-manno-heptose 7-phosphate biosynthesis; D-glycero-alpha-D-manno-heptose 7-phosphate and D-glycero-beta-D-manno-heptose 7-phosphate from sedoheptulose 7-phosphate: step 1/1.</text>
</comment>
<dbReference type="PROSITE" id="PS51464">
    <property type="entry name" value="SIS"/>
    <property type="match status" value="1"/>
</dbReference>
<evidence type="ECO:0000256" key="6">
    <source>
        <dbReference type="ARBA" id="ARBA00022833"/>
    </source>
</evidence>
<reference evidence="11 12" key="1">
    <citation type="submission" date="2015-06" db="EMBL/GenBank/DDBJ databases">
        <title>Genome sequencing of Thermotogales isolates from hydrothermal vents.</title>
        <authorList>
            <person name="Haverkamp T.H."/>
            <person name="Kublanov I.V."/>
            <person name="Nesbo C.L."/>
        </authorList>
    </citation>
    <scope>NUCLEOTIDE SEQUENCE [LARGE SCALE GENOMIC DNA]</scope>
    <source>
        <strain evidence="12">ik275mar</strain>
    </source>
</reference>
<organism evidence="11 12">
    <name type="scientific">Thermosipho affectus</name>
    <dbReference type="NCBI Taxonomy" id="660294"/>
    <lineage>
        <taxon>Bacteria</taxon>
        <taxon>Thermotogati</taxon>
        <taxon>Thermotogota</taxon>
        <taxon>Thermotogae</taxon>
        <taxon>Thermotogales</taxon>
        <taxon>Fervidobacteriaceae</taxon>
        <taxon>Thermosipho</taxon>
    </lineage>
</organism>